<feature type="transmembrane region" description="Helical" evidence="1">
    <location>
        <begin position="119"/>
        <end position="137"/>
    </location>
</feature>
<keyword evidence="1" id="KW-0812">Transmembrane</keyword>
<feature type="transmembrane region" description="Helical" evidence="1">
    <location>
        <begin position="18"/>
        <end position="35"/>
    </location>
</feature>
<gene>
    <name evidence="2" type="ORF">S12H4_05577</name>
</gene>
<organism evidence="2">
    <name type="scientific">marine sediment metagenome</name>
    <dbReference type="NCBI Taxonomy" id="412755"/>
    <lineage>
        <taxon>unclassified sequences</taxon>
        <taxon>metagenomes</taxon>
        <taxon>ecological metagenomes</taxon>
    </lineage>
</organism>
<feature type="transmembrane region" description="Helical" evidence="1">
    <location>
        <begin position="77"/>
        <end position="95"/>
    </location>
</feature>
<sequence length="300" mass="34582">YGVLKLLLSFIDELIDNYHIIVLLTGALGIILIRYFKKKEVWNQSSIMAAIFLLVTLLHMLLIGATLKNQNLSRYEGYIIALGIILLFLSIKDGIPNRLSVSQFSNYFKEIKEDFKKNYLQVISTILIIFFLFWIYVPRSYRLIRDTPQATNNIYEQQYQMGLFLEKYYEGDCIAVNDIGAINYHADIECLDLRGLGSYEVAEAIQEDDLDEDFVFEMAKDMNCKIAIIYEDKDYGYGIPDEWTKVGEWKIKNNVVCGDDEVSFWAVDDGELGSLIKHLKDFSSKLPDSVEESGLYKEVV</sequence>
<name>X1Q8B7_9ZZZZ</name>
<evidence type="ECO:0000256" key="1">
    <source>
        <dbReference type="SAM" id="Phobius"/>
    </source>
</evidence>
<dbReference type="EMBL" id="BARW01001863">
    <property type="protein sequence ID" value="GAI64747.1"/>
    <property type="molecule type" value="Genomic_DNA"/>
</dbReference>
<proteinExistence type="predicted"/>
<evidence type="ECO:0000313" key="2">
    <source>
        <dbReference type="EMBL" id="GAI64747.1"/>
    </source>
</evidence>
<comment type="caution">
    <text evidence="2">The sequence shown here is derived from an EMBL/GenBank/DDBJ whole genome shotgun (WGS) entry which is preliminary data.</text>
</comment>
<accession>X1Q8B7</accession>
<keyword evidence="1" id="KW-0472">Membrane</keyword>
<protein>
    <submittedName>
        <fullName evidence="2">Uncharacterized protein</fullName>
    </submittedName>
</protein>
<reference evidence="2" key="1">
    <citation type="journal article" date="2014" name="Front. Microbiol.">
        <title>High frequency of phylogenetically diverse reductive dehalogenase-homologous genes in deep subseafloor sedimentary metagenomes.</title>
        <authorList>
            <person name="Kawai M."/>
            <person name="Futagami T."/>
            <person name="Toyoda A."/>
            <person name="Takaki Y."/>
            <person name="Nishi S."/>
            <person name="Hori S."/>
            <person name="Arai W."/>
            <person name="Tsubouchi T."/>
            <person name="Morono Y."/>
            <person name="Uchiyama I."/>
            <person name="Ito T."/>
            <person name="Fujiyama A."/>
            <person name="Inagaki F."/>
            <person name="Takami H."/>
        </authorList>
    </citation>
    <scope>NUCLEOTIDE SEQUENCE</scope>
    <source>
        <strain evidence="2">Expedition CK06-06</strain>
    </source>
</reference>
<dbReference type="AlphaFoldDB" id="X1Q8B7"/>
<keyword evidence="1" id="KW-1133">Transmembrane helix</keyword>
<feature type="transmembrane region" description="Helical" evidence="1">
    <location>
        <begin position="47"/>
        <end position="65"/>
    </location>
</feature>
<feature type="non-terminal residue" evidence="2">
    <location>
        <position position="1"/>
    </location>
</feature>